<keyword evidence="2" id="KW-0805">Transcription regulation</keyword>
<evidence type="ECO:0000256" key="1">
    <source>
        <dbReference type="ARBA" id="ARBA00022491"/>
    </source>
</evidence>
<reference evidence="7 8" key="1">
    <citation type="submission" date="2016-02" db="EMBL/GenBank/DDBJ databases">
        <authorList>
            <person name="Wen L."/>
            <person name="He K."/>
            <person name="Yang H."/>
        </authorList>
    </citation>
    <scope>NUCLEOTIDE SEQUENCE [LARGE SCALE GENOMIC DNA]</scope>
    <source>
        <strain evidence="7">ShG14-8</strain>
    </source>
</reference>
<comment type="caution">
    <text evidence="7">The sequence shown here is derived from an EMBL/GenBank/DDBJ whole genome shotgun (WGS) entry which is preliminary data.</text>
</comment>
<proteinExistence type="predicted"/>
<evidence type="ECO:0000256" key="3">
    <source>
        <dbReference type="ARBA" id="ARBA00023125"/>
    </source>
</evidence>
<evidence type="ECO:0000256" key="2">
    <source>
        <dbReference type="ARBA" id="ARBA00023015"/>
    </source>
</evidence>
<name>A0A139BQI6_9PROT</name>
<feature type="domain" description="HTH tetR-type" evidence="6">
    <location>
        <begin position="12"/>
        <end position="72"/>
    </location>
</feature>
<dbReference type="PANTHER" id="PTHR30055:SF223">
    <property type="entry name" value="HTH-TYPE TRANSCRIPTIONAL REGULATOR UIDR"/>
    <property type="match status" value="1"/>
</dbReference>
<dbReference type="AlphaFoldDB" id="A0A139BQI6"/>
<organism evidence="7 8">
    <name type="scientific">Candidatus Gallionella acididurans</name>
    <dbReference type="NCBI Taxonomy" id="1796491"/>
    <lineage>
        <taxon>Bacteria</taxon>
        <taxon>Pseudomonadati</taxon>
        <taxon>Pseudomonadota</taxon>
        <taxon>Betaproteobacteria</taxon>
        <taxon>Nitrosomonadales</taxon>
        <taxon>Gallionellaceae</taxon>
        <taxon>Gallionella</taxon>
    </lineage>
</organism>
<dbReference type="InterPro" id="IPR009057">
    <property type="entry name" value="Homeodomain-like_sf"/>
</dbReference>
<keyword evidence="4" id="KW-0804">Transcription</keyword>
<dbReference type="PROSITE" id="PS50977">
    <property type="entry name" value="HTH_TETR_2"/>
    <property type="match status" value="1"/>
</dbReference>
<keyword evidence="3 5" id="KW-0238">DNA-binding</keyword>
<dbReference type="Gene3D" id="1.10.357.10">
    <property type="entry name" value="Tetracycline Repressor, domain 2"/>
    <property type="match status" value="1"/>
</dbReference>
<evidence type="ECO:0000259" key="6">
    <source>
        <dbReference type="PROSITE" id="PS50977"/>
    </source>
</evidence>
<evidence type="ECO:0000256" key="4">
    <source>
        <dbReference type="ARBA" id="ARBA00023163"/>
    </source>
</evidence>
<accession>A0A139BQI6</accession>
<dbReference type="PROSITE" id="PS01081">
    <property type="entry name" value="HTH_TETR_1"/>
    <property type="match status" value="1"/>
</dbReference>
<dbReference type="InterPro" id="IPR023772">
    <property type="entry name" value="DNA-bd_HTH_TetR-type_CS"/>
</dbReference>
<protein>
    <submittedName>
        <fullName evidence="7">AcrR, Transcriptional regulator</fullName>
    </submittedName>
</protein>
<keyword evidence="1" id="KW-0678">Repressor</keyword>
<dbReference type="GO" id="GO:0003700">
    <property type="term" value="F:DNA-binding transcription factor activity"/>
    <property type="evidence" value="ECO:0007669"/>
    <property type="project" value="TreeGrafter"/>
</dbReference>
<dbReference type="GO" id="GO:0000976">
    <property type="term" value="F:transcription cis-regulatory region binding"/>
    <property type="evidence" value="ECO:0007669"/>
    <property type="project" value="TreeGrafter"/>
</dbReference>
<gene>
    <name evidence="7" type="ORF">AWT59_2619</name>
</gene>
<reference evidence="7 8" key="2">
    <citation type="submission" date="2016-03" db="EMBL/GenBank/DDBJ databases">
        <title>New uncultured bacterium of the family Gallionellaceae from acid mine drainage: description and reconstruction of genome based on metagenomic analysis of microbial community.</title>
        <authorList>
            <person name="Kadnikov V."/>
            <person name="Ivasenko D."/>
            <person name="Beletsky A."/>
            <person name="Mardanov A."/>
            <person name="Danilova E."/>
            <person name="Pimenov N."/>
            <person name="Karnachuk O."/>
            <person name="Ravin N."/>
        </authorList>
    </citation>
    <scope>NUCLEOTIDE SEQUENCE [LARGE SCALE GENOMIC DNA]</scope>
    <source>
        <strain evidence="7">ShG14-8</strain>
    </source>
</reference>
<sequence>MSIKTKQRLKAVDRRASILELSKKMFARNGLHGVSVNKIAEECNVSPAVLYQHFPSKDALYEAVIQTLAGKREDYVDAVLSGPTDFANVLYRMTVVLVKNRIADSDSVRIELRALVDDNKVSEQFFFNQWKGLTDYIQISLHEMMELEELEELEEMREMGPVGVRLAVLAYIGLVRELIIQLSLGDLGKNNKFGTEYFVKGIIDQFLRGVGLKPLQW</sequence>
<dbReference type="PRINTS" id="PR00455">
    <property type="entry name" value="HTHTETR"/>
</dbReference>
<dbReference type="SUPFAM" id="SSF46689">
    <property type="entry name" value="Homeodomain-like"/>
    <property type="match status" value="1"/>
</dbReference>
<evidence type="ECO:0000313" key="8">
    <source>
        <dbReference type="Proteomes" id="UP000070578"/>
    </source>
</evidence>
<evidence type="ECO:0000256" key="5">
    <source>
        <dbReference type="PROSITE-ProRule" id="PRU00335"/>
    </source>
</evidence>
<dbReference type="PANTHER" id="PTHR30055">
    <property type="entry name" value="HTH-TYPE TRANSCRIPTIONAL REGULATOR RUTR"/>
    <property type="match status" value="1"/>
</dbReference>
<dbReference type="InterPro" id="IPR050109">
    <property type="entry name" value="HTH-type_TetR-like_transc_reg"/>
</dbReference>
<dbReference type="EMBL" id="LSLI01000087">
    <property type="protein sequence ID" value="KXS31260.1"/>
    <property type="molecule type" value="Genomic_DNA"/>
</dbReference>
<feature type="DNA-binding region" description="H-T-H motif" evidence="5">
    <location>
        <begin position="35"/>
        <end position="54"/>
    </location>
</feature>
<dbReference type="Pfam" id="PF00440">
    <property type="entry name" value="TetR_N"/>
    <property type="match status" value="1"/>
</dbReference>
<dbReference type="InterPro" id="IPR001647">
    <property type="entry name" value="HTH_TetR"/>
</dbReference>
<dbReference type="Proteomes" id="UP000070578">
    <property type="component" value="Unassembled WGS sequence"/>
</dbReference>
<evidence type="ECO:0000313" key="7">
    <source>
        <dbReference type="EMBL" id="KXS31260.1"/>
    </source>
</evidence>